<dbReference type="RefSeq" id="WP_013864319.1">
    <property type="nucleotide sequence ID" value="NC_015635.1"/>
</dbReference>
<dbReference type="InterPro" id="IPR036390">
    <property type="entry name" value="WH_DNA-bd_sf"/>
</dbReference>
<dbReference type="Pfam" id="PF13649">
    <property type="entry name" value="Methyltransf_25"/>
    <property type="match status" value="1"/>
</dbReference>
<dbReference type="InterPro" id="IPR053173">
    <property type="entry name" value="SAM-binding_MTase"/>
</dbReference>
<dbReference type="KEGG" id="mph:MLP_34470"/>
<evidence type="ECO:0000313" key="3">
    <source>
        <dbReference type="Proteomes" id="UP000007947"/>
    </source>
</evidence>
<dbReference type="AlphaFoldDB" id="F5XN11"/>
<feature type="domain" description="Methyltransferase" evidence="1">
    <location>
        <begin position="174"/>
        <end position="269"/>
    </location>
</feature>
<sequence>MSDAETYAERLFAASMSTYETFGVYAGLRLGWFAALADESLTSTELAERTSTQERYCREFCEFMASLGTLTVTTGSPTSRRFALPPGPAEVLLDEQSLNYLGPLGRMAVAAGRRIDDLLDAYRTGGGVSWADLGNDARESQAALNRPWFTRRLGPALADVPDLHAELGRAGARIADVGCGGGWSALALARAYPDATVIGLDVDEPSISAARSAAEAEGLADRVSFVLANGATLTELGPFDAAFAFECLHDMPRPVEVLTAIRDAVRPGGPVVIMDEAVDDEFRAPAGEIDQCMYAFSLFICLPDGLSSSPSAGTGTVMRPSTLADYARHAGFSAVTVLPISDFGFFRFYRLS</sequence>
<dbReference type="GO" id="GO:0008168">
    <property type="term" value="F:methyltransferase activity"/>
    <property type="evidence" value="ECO:0007669"/>
    <property type="project" value="UniProtKB-KW"/>
</dbReference>
<dbReference type="InterPro" id="IPR036388">
    <property type="entry name" value="WH-like_DNA-bd_sf"/>
</dbReference>
<dbReference type="OrthoDB" id="9801363at2"/>
<reference evidence="2 3" key="1">
    <citation type="submission" date="2011-05" db="EMBL/GenBank/DDBJ databases">
        <title>Whole genome sequence of Microlunatus phosphovorus NM-1.</title>
        <authorList>
            <person name="Hosoyama A."/>
            <person name="Sasaki K."/>
            <person name="Harada T."/>
            <person name="Igarashi R."/>
            <person name="Kawakoshi A."/>
            <person name="Sasagawa M."/>
            <person name="Fukada J."/>
            <person name="Nakamura S."/>
            <person name="Katano Y."/>
            <person name="Hanada S."/>
            <person name="Kamagata Y."/>
            <person name="Nakamura N."/>
            <person name="Yamazaki S."/>
            <person name="Fujita N."/>
        </authorList>
    </citation>
    <scope>NUCLEOTIDE SEQUENCE [LARGE SCALE GENOMIC DNA]</scope>
    <source>
        <strain evidence="3">ATCC 700054 / DSM 10555 / JCM 9379 / NBRC 101784 / NCIMB 13414 / VKM Ac-1990 / NM-1</strain>
    </source>
</reference>
<evidence type="ECO:0000259" key="1">
    <source>
        <dbReference type="Pfam" id="PF13649"/>
    </source>
</evidence>
<dbReference type="Gene3D" id="3.40.50.150">
    <property type="entry name" value="Vaccinia Virus protein VP39"/>
    <property type="match status" value="1"/>
</dbReference>
<dbReference type="CDD" id="cd02440">
    <property type="entry name" value="AdoMet_MTases"/>
    <property type="match status" value="1"/>
</dbReference>
<dbReference type="HOGENOM" id="CLU_063529_0_0_11"/>
<dbReference type="STRING" id="1032480.MLP_34470"/>
<gene>
    <name evidence="2" type="ordered locus">MLP_34470</name>
</gene>
<keyword evidence="2" id="KW-0808">Transferase</keyword>
<dbReference type="EC" id="2.1.1.-" evidence="2"/>
<evidence type="ECO:0000313" key="2">
    <source>
        <dbReference type="EMBL" id="BAK36461.1"/>
    </source>
</evidence>
<dbReference type="SUPFAM" id="SSF46785">
    <property type="entry name" value="Winged helix' DNA-binding domain"/>
    <property type="match status" value="1"/>
</dbReference>
<keyword evidence="2" id="KW-0489">Methyltransferase</keyword>
<dbReference type="InterPro" id="IPR041698">
    <property type="entry name" value="Methyltransf_25"/>
</dbReference>
<protein>
    <submittedName>
        <fullName evidence="2">Putative methyltransferase</fullName>
        <ecNumber evidence="2">2.1.1.-</ecNumber>
    </submittedName>
</protein>
<accession>F5XN11</accession>
<keyword evidence="3" id="KW-1185">Reference proteome</keyword>
<dbReference type="Gene3D" id="1.10.10.10">
    <property type="entry name" value="Winged helix-like DNA-binding domain superfamily/Winged helix DNA-binding domain"/>
    <property type="match status" value="1"/>
</dbReference>
<organism evidence="2 3">
    <name type="scientific">Microlunatus phosphovorus (strain ATCC 700054 / DSM 10555 / JCM 9379 / NBRC 101784 / NCIMB 13414 / VKM Ac-1990 / NM-1)</name>
    <dbReference type="NCBI Taxonomy" id="1032480"/>
    <lineage>
        <taxon>Bacteria</taxon>
        <taxon>Bacillati</taxon>
        <taxon>Actinomycetota</taxon>
        <taxon>Actinomycetes</taxon>
        <taxon>Propionibacteriales</taxon>
        <taxon>Propionibacteriaceae</taxon>
        <taxon>Microlunatus</taxon>
    </lineage>
</organism>
<dbReference type="eggNOG" id="COG2227">
    <property type="taxonomic scope" value="Bacteria"/>
</dbReference>
<dbReference type="GO" id="GO:0032259">
    <property type="term" value="P:methylation"/>
    <property type="evidence" value="ECO:0007669"/>
    <property type="project" value="UniProtKB-KW"/>
</dbReference>
<dbReference type="Proteomes" id="UP000007947">
    <property type="component" value="Chromosome"/>
</dbReference>
<dbReference type="EMBL" id="AP012204">
    <property type="protein sequence ID" value="BAK36461.1"/>
    <property type="molecule type" value="Genomic_DNA"/>
</dbReference>
<dbReference type="InterPro" id="IPR029063">
    <property type="entry name" value="SAM-dependent_MTases_sf"/>
</dbReference>
<proteinExistence type="predicted"/>
<name>F5XN11_MICPN</name>
<dbReference type="SUPFAM" id="SSF53335">
    <property type="entry name" value="S-adenosyl-L-methionine-dependent methyltransferases"/>
    <property type="match status" value="1"/>
</dbReference>
<dbReference type="PANTHER" id="PTHR45128">
    <property type="entry name" value="METHYLTRANSFERASE TYPE 11"/>
    <property type="match status" value="1"/>
</dbReference>